<dbReference type="Proteomes" id="UP000632222">
    <property type="component" value="Unassembled WGS sequence"/>
</dbReference>
<accession>A0ABQ2DES3</accession>
<proteinExistence type="predicted"/>
<keyword evidence="2" id="KW-1185">Reference proteome</keyword>
<dbReference type="EMBL" id="BMOD01000028">
    <property type="protein sequence ID" value="GGJ53969.1"/>
    <property type="molecule type" value="Genomic_DNA"/>
</dbReference>
<evidence type="ECO:0008006" key="3">
    <source>
        <dbReference type="Google" id="ProtNLM"/>
    </source>
</evidence>
<evidence type="ECO:0000313" key="1">
    <source>
        <dbReference type="EMBL" id="GGJ53969.1"/>
    </source>
</evidence>
<comment type="caution">
    <text evidence="1">The sequence shown here is derived from an EMBL/GenBank/DDBJ whole genome shotgun (WGS) entry which is preliminary data.</text>
</comment>
<evidence type="ECO:0000313" key="2">
    <source>
        <dbReference type="Proteomes" id="UP000632222"/>
    </source>
</evidence>
<organism evidence="1 2">
    <name type="scientific">Deinococcus roseus</name>
    <dbReference type="NCBI Taxonomy" id="392414"/>
    <lineage>
        <taxon>Bacteria</taxon>
        <taxon>Thermotogati</taxon>
        <taxon>Deinococcota</taxon>
        <taxon>Deinococci</taxon>
        <taxon>Deinococcales</taxon>
        <taxon>Deinococcaceae</taxon>
        <taxon>Deinococcus</taxon>
    </lineage>
</organism>
<reference evidence="2" key="1">
    <citation type="journal article" date="2019" name="Int. J. Syst. Evol. Microbiol.">
        <title>The Global Catalogue of Microorganisms (GCM) 10K type strain sequencing project: providing services to taxonomists for standard genome sequencing and annotation.</title>
        <authorList>
            <consortium name="The Broad Institute Genomics Platform"/>
            <consortium name="The Broad Institute Genome Sequencing Center for Infectious Disease"/>
            <person name="Wu L."/>
            <person name="Ma J."/>
        </authorList>
    </citation>
    <scope>NUCLEOTIDE SEQUENCE [LARGE SCALE GENOMIC DNA]</scope>
    <source>
        <strain evidence="2">JCM 14370</strain>
    </source>
</reference>
<sequence length="749" mass="80786">MILVGIAAVSAVGNRKNAKYSVRISQAQYAAESGLEEAVYQVWHKIWSGVTPTSSADYRLKLNASSEPFKTPGGNFTVNRTLSGGGQYNISITRRPMANNDVVFDIVSTGTLQDGTTRVLSQVFKVAGTLFNGFDYALLTNNVNCIFCHTTIQDMSALGGAAAPTNPQDRVKVASLETMQIRPDPEEAAQHDHVDTVIAGTLYLRGKFQDKSGNDLTSQMNTLSLQTTQTVDQGAITSRTMQNLTPQNCQTVTNCKDKAYKNFYVNYPDKANVDAALGGKWPDGVLPDKFPLPIPEKGTPNNTIDQLEWDEVVDNSNNNMDEENPKGKIMGGKITINPSAAGLYDWPAGNATEVTSTKWSTKQNVVLDGTSSTLKLEGTTYINGDVVIRGKIAGTGKIIASGNVYVMGDVTYDCAPAATCDYTKPETLPQVGLIAGGNMMIGDFLTRRMQSGDTGSNSLKAADQYVDSGGNDPALSSCTNKCNIMSFSAREATIFNRAELEKAVLNPSYTPRFYTYEKDAPVFFYNVLNSEGTDDYRSSSVIGFEVVGGVLKDKYGNNFTATTGVKTSAGTKNVTAAGLKAIWDKANKLTMSGTNAWISKQQLKSLWVKSVECASTVDKNGGSCGTATRNKGPLRTDGLLYSSNAIFSIARGKHGTGQDSRLQGRWDLRGSMAAADTGVLVTGSNPSAVDSNSRNKLTEGWNTIGTEGVDNTTERGLSIYYDARMKSFMKIKQDDLPILQRSEWKVGTK</sequence>
<gene>
    <name evidence="1" type="ORF">GCM10008938_45020</name>
</gene>
<protein>
    <recommendedName>
        <fullName evidence="3">Cytochrome c domain-containing protein</fullName>
    </recommendedName>
</protein>
<name>A0ABQ2DES3_9DEIO</name>